<gene>
    <name evidence="2" type="ORF">G7082_07545</name>
</gene>
<evidence type="ECO:0000256" key="1">
    <source>
        <dbReference type="SAM" id="Phobius"/>
    </source>
</evidence>
<dbReference type="AlphaFoldDB" id="A0A6G8ATN8"/>
<protein>
    <submittedName>
        <fullName evidence="2">Uncharacterized protein</fullName>
    </submittedName>
</protein>
<dbReference type="KEGG" id="vhy:G7082_07545"/>
<keyword evidence="1" id="KW-1133">Transmembrane helix</keyword>
<proteinExistence type="predicted"/>
<evidence type="ECO:0000313" key="2">
    <source>
        <dbReference type="EMBL" id="QIL48357.1"/>
    </source>
</evidence>
<feature type="transmembrane region" description="Helical" evidence="1">
    <location>
        <begin position="90"/>
        <end position="110"/>
    </location>
</feature>
<dbReference type="RefSeq" id="WP_166034504.1">
    <property type="nucleotide sequence ID" value="NZ_CP049887.1"/>
</dbReference>
<dbReference type="EMBL" id="CP049887">
    <property type="protein sequence ID" value="QIL48357.1"/>
    <property type="molecule type" value="Genomic_DNA"/>
</dbReference>
<organism evidence="2 3">
    <name type="scientific">Vagococcus hydrophili</name>
    <dbReference type="NCBI Taxonomy" id="2714947"/>
    <lineage>
        <taxon>Bacteria</taxon>
        <taxon>Bacillati</taxon>
        <taxon>Bacillota</taxon>
        <taxon>Bacilli</taxon>
        <taxon>Lactobacillales</taxon>
        <taxon>Enterococcaceae</taxon>
        <taxon>Vagococcus</taxon>
    </lineage>
</organism>
<evidence type="ECO:0000313" key="3">
    <source>
        <dbReference type="Proteomes" id="UP000501747"/>
    </source>
</evidence>
<dbReference type="Proteomes" id="UP000501747">
    <property type="component" value="Chromosome"/>
</dbReference>
<keyword evidence="3" id="KW-1185">Reference proteome</keyword>
<name>A0A6G8ATN8_9ENTE</name>
<feature type="transmembrane region" description="Helical" evidence="1">
    <location>
        <begin position="122"/>
        <end position="141"/>
    </location>
</feature>
<accession>A0A6G8ATN8</accession>
<reference evidence="2 3" key="1">
    <citation type="submission" date="2020-03" db="EMBL/GenBank/DDBJ databases">
        <title>Vagococcus sp. nov., isolated from beetles.</title>
        <authorList>
            <person name="Hyun D.-W."/>
            <person name="Bae J.-W."/>
        </authorList>
    </citation>
    <scope>NUCLEOTIDE SEQUENCE [LARGE SCALE GENOMIC DNA]</scope>
    <source>
        <strain evidence="2 3">HDW17B</strain>
    </source>
</reference>
<keyword evidence="1" id="KW-0812">Transmembrane</keyword>
<sequence>MCPSCGYGLPSGSGVCPNCKASVSVNNNHSNYYTSTNNSGSISDSAMKLVLLLGVISLVLPIAIINPLSVNHFLMKQRRFPSISETGRKLAYQLSFAYSAWFLVFILVVFESDNQDIINSYLTWLFPIYAIIMVVSFLLLFRNTIKEQFLKKKIDIGILHVIGAALLVIIASIPIPVVLVFKAILMSF</sequence>
<feature type="transmembrane region" description="Helical" evidence="1">
    <location>
        <begin position="161"/>
        <end position="185"/>
    </location>
</feature>
<keyword evidence="1" id="KW-0472">Membrane</keyword>
<feature type="transmembrane region" description="Helical" evidence="1">
    <location>
        <begin position="49"/>
        <end position="69"/>
    </location>
</feature>